<evidence type="ECO:0000313" key="2">
    <source>
        <dbReference type="EMBL" id="VEL38619.1"/>
    </source>
</evidence>
<evidence type="ECO:0000313" key="3">
    <source>
        <dbReference type="Proteomes" id="UP000784294"/>
    </source>
</evidence>
<dbReference type="OrthoDB" id="5586401at2759"/>
<organism evidence="2 3">
    <name type="scientific">Protopolystoma xenopodis</name>
    <dbReference type="NCBI Taxonomy" id="117903"/>
    <lineage>
        <taxon>Eukaryota</taxon>
        <taxon>Metazoa</taxon>
        <taxon>Spiralia</taxon>
        <taxon>Lophotrochozoa</taxon>
        <taxon>Platyhelminthes</taxon>
        <taxon>Monogenea</taxon>
        <taxon>Polyopisthocotylea</taxon>
        <taxon>Polystomatidea</taxon>
        <taxon>Polystomatidae</taxon>
        <taxon>Protopolystoma</taxon>
    </lineage>
</organism>
<accession>A0A3S5AVB2</accession>
<dbReference type="InterPro" id="IPR039870">
    <property type="entry name" value="Coa4-like"/>
</dbReference>
<dbReference type="GO" id="GO:0042981">
    <property type="term" value="P:regulation of apoptotic process"/>
    <property type="evidence" value="ECO:0007669"/>
    <property type="project" value="InterPro"/>
</dbReference>
<sequence>MNTNPLSNDTPDDDDEDDLIKTIRKTGCLERHFAVMECTYEHKDWRRCQKEVREFQTIDPADVLDYLRLYFTQDNVDRINAELTRRARARFFLDELIRRPDNAFDEFLKALDETYPFLSQTIKTHLKRSSERAKKITSGGGSLIHQRMLLEGHVPDLPYRHLPRPTLTQKLANSICYLTESSYPITTPRCDSSSINQKKLCVAGTAALDEEFSLFCPSSLEDHHTSPVGPSMKNRWLLLHGPPGHGKSVLAVSALRHHKVASSFTGGELALDVNLYICIYAP</sequence>
<reference evidence="2" key="1">
    <citation type="submission" date="2018-11" db="EMBL/GenBank/DDBJ databases">
        <authorList>
            <consortium name="Pathogen Informatics"/>
        </authorList>
    </citation>
    <scope>NUCLEOTIDE SEQUENCE</scope>
</reference>
<dbReference type="InterPro" id="IPR001315">
    <property type="entry name" value="CARD"/>
</dbReference>
<proteinExistence type="predicted"/>
<dbReference type="InterPro" id="IPR011029">
    <property type="entry name" value="DEATH-like_dom_sf"/>
</dbReference>
<evidence type="ECO:0000259" key="1">
    <source>
        <dbReference type="PROSITE" id="PS50209"/>
    </source>
</evidence>
<dbReference type="PANTHER" id="PTHR13639">
    <property type="entry name" value="CYTOCHROME C OXIDASE ASSEMBLY FACTOR 4 HOMOLOG, MITOCHONDRIAL"/>
    <property type="match status" value="1"/>
</dbReference>
<gene>
    <name evidence="2" type="ORF">PXEA_LOCUS32059</name>
</gene>
<name>A0A3S5AVB2_9PLAT</name>
<dbReference type="PANTHER" id="PTHR13639:SF2">
    <property type="entry name" value="CYTOCHROME C OXIDASE ASSEMBLY FACTOR 4 HOMOLOG, MITOCHONDRIAL"/>
    <property type="match status" value="1"/>
</dbReference>
<dbReference type="EMBL" id="CAAALY010258414">
    <property type="protein sequence ID" value="VEL38619.1"/>
    <property type="molecule type" value="Genomic_DNA"/>
</dbReference>
<dbReference type="GO" id="GO:0005758">
    <property type="term" value="C:mitochondrial intermembrane space"/>
    <property type="evidence" value="ECO:0007669"/>
    <property type="project" value="InterPro"/>
</dbReference>
<dbReference type="CDD" id="cd01671">
    <property type="entry name" value="CARD"/>
    <property type="match status" value="1"/>
</dbReference>
<dbReference type="Pfam" id="PF00619">
    <property type="entry name" value="CARD"/>
    <property type="match status" value="1"/>
</dbReference>
<dbReference type="AlphaFoldDB" id="A0A3S5AVB2"/>
<keyword evidence="3" id="KW-1185">Reference proteome</keyword>
<dbReference type="PROSITE" id="PS50209">
    <property type="entry name" value="CARD"/>
    <property type="match status" value="1"/>
</dbReference>
<dbReference type="Gene3D" id="1.10.533.10">
    <property type="entry name" value="Death Domain, Fas"/>
    <property type="match status" value="1"/>
</dbReference>
<feature type="domain" description="CARD" evidence="1">
    <location>
        <begin position="71"/>
        <end position="126"/>
    </location>
</feature>
<protein>
    <recommendedName>
        <fullName evidence="1">CARD domain-containing protein</fullName>
    </recommendedName>
</protein>
<comment type="caution">
    <text evidence="2">The sequence shown here is derived from an EMBL/GenBank/DDBJ whole genome shotgun (WGS) entry which is preliminary data.</text>
</comment>
<dbReference type="Proteomes" id="UP000784294">
    <property type="component" value="Unassembled WGS sequence"/>
</dbReference>
<dbReference type="SUPFAM" id="SSF47986">
    <property type="entry name" value="DEATH domain"/>
    <property type="match status" value="1"/>
</dbReference>
<dbReference type="GO" id="GO:0033617">
    <property type="term" value="P:mitochondrial respiratory chain complex IV assembly"/>
    <property type="evidence" value="ECO:0007669"/>
    <property type="project" value="InterPro"/>
</dbReference>